<dbReference type="Proteomes" id="UP000827976">
    <property type="component" value="Chromosome 6"/>
</dbReference>
<organism evidence="1 2">
    <name type="scientific">Dioscorea alata</name>
    <name type="common">Purple yam</name>
    <dbReference type="NCBI Taxonomy" id="55571"/>
    <lineage>
        <taxon>Eukaryota</taxon>
        <taxon>Viridiplantae</taxon>
        <taxon>Streptophyta</taxon>
        <taxon>Embryophyta</taxon>
        <taxon>Tracheophyta</taxon>
        <taxon>Spermatophyta</taxon>
        <taxon>Magnoliopsida</taxon>
        <taxon>Liliopsida</taxon>
        <taxon>Dioscoreales</taxon>
        <taxon>Dioscoreaceae</taxon>
        <taxon>Dioscorea</taxon>
    </lineage>
</organism>
<evidence type="ECO:0000313" key="2">
    <source>
        <dbReference type="Proteomes" id="UP000827976"/>
    </source>
</evidence>
<name>A0ACB7VVI9_DIOAL</name>
<proteinExistence type="predicted"/>
<sequence length="972" mass="109341">MAMECNKEEGMRARDIAENKMRNKDFVGAQRLALKAQQLFPDIDNISQMLTVCEVHCFAEVKFGGDPDWYGILQVEPTADEALIKKQYRKLALLLHPDKNKFPGAEAAFKLIGEANRTLSDQGKRSIHDLKRNPRSIVPSRQSSQQTRTVYVHKQSKPASGRAPNITTNTRPNRVNQQQPSATSAAESFWTYCPTCSRRYWYFKNLLNKAVQCQNCLNPFVAYDLNAQTVSPGVKSSHPGVQTKNFSGQNAHDAVRQNDSGYATSKKGPDDKVDGKSTATETLSKSRVNEVGQKSVDNRSDGKTNHGEIGNEVKFEKVELNEVNRRKQAAKPSGGNSNRKRSRKIVVESSDAEDAGQEGGANGSHLRRSARQKRKIAYTEAESDDDVDGPSSLKPSDFKREPAGFEMRKNEEKGAHVNEGLNKTETSPEVDRAGLTEETPKSGTGPGVVPKVASTSKSLPDLESISYPDPEFYNFEENRDMNRFVADQIWALYDDLDGMPRYYARIRNVHTPNFKVRFSWLEHEPVSGAEIAWTDATLPVAHGRYKLGDSTTTEDRNMFSHLMCSEKGSRRNTYDIHPRKGEVWALFKDWDMSWSSGSGNPETYQFEVIEVLSDPAESTGIDVIRLVRIKGFVSLFMRAFDDGAAQFKIPSNEMLRFSHMVPSYKLNGNEKEGIPEGSFELDPVSLPVNFGDFAPSVSLDSIEKSKVLNQKNFPDALNISSDEEEPSQEVDAKATTSPLNARSPHPSSSVGYEYPDSEFYEFHNERANDKFKCGQIWALYSDLDKYPKYYGRINKVASGKFEVDLTWLELCPILDVEKRWVEENFPIGCGTFKVAAETGKFNSPEVFSHLVKAEPGGRKDMYDIHPCSGEVWAIYKNWHPGWSDADWTNGTFDVVEVILQTRTGICVQLLEKHSGHRLVFMPKGRGNSRFVIHVQEYLRFSHRIPAFKLTGEKDGTLRGYWELDPASMPENL</sequence>
<reference evidence="2" key="1">
    <citation type="journal article" date="2022" name="Nat. Commun.">
        <title>Chromosome evolution and the genetic basis of agronomically important traits in greater yam.</title>
        <authorList>
            <person name="Bredeson J.V."/>
            <person name="Lyons J.B."/>
            <person name="Oniyinde I.O."/>
            <person name="Okereke N.R."/>
            <person name="Kolade O."/>
            <person name="Nnabue I."/>
            <person name="Nwadili C.O."/>
            <person name="Hribova E."/>
            <person name="Parker M."/>
            <person name="Nwogha J."/>
            <person name="Shu S."/>
            <person name="Carlson J."/>
            <person name="Kariba R."/>
            <person name="Muthemba S."/>
            <person name="Knop K."/>
            <person name="Barton G.J."/>
            <person name="Sherwood A.V."/>
            <person name="Lopez-Montes A."/>
            <person name="Asiedu R."/>
            <person name="Jamnadass R."/>
            <person name="Muchugi A."/>
            <person name="Goodstein D."/>
            <person name="Egesi C.N."/>
            <person name="Featherston J."/>
            <person name="Asfaw A."/>
            <person name="Simpson G.G."/>
            <person name="Dolezel J."/>
            <person name="Hendre P.S."/>
            <person name="Van Deynze A."/>
            <person name="Kumar P.L."/>
            <person name="Obidiegwu J.E."/>
            <person name="Bhattacharjee R."/>
            <person name="Rokhsar D.S."/>
        </authorList>
    </citation>
    <scope>NUCLEOTIDE SEQUENCE [LARGE SCALE GENOMIC DNA]</scope>
    <source>
        <strain evidence="2">cv. TDa95/00328</strain>
    </source>
</reference>
<protein>
    <submittedName>
        <fullName evidence="1">DnaJ domain-containing protein</fullName>
    </submittedName>
</protein>
<evidence type="ECO:0000313" key="1">
    <source>
        <dbReference type="EMBL" id="KAH7678764.1"/>
    </source>
</evidence>
<gene>
    <name evidence="1" type="ORF">IHE45_06G018700</name>
</gene>
<dbReference type="EMBL" id="CM037016">
    <property type="protein sequence ID" value="KAH7678764.1"/>
    <property type="molecule type" value="Genomic_DNA"/>
</dbReference>
<accession>A0ACB7VVI9</accession>
<comment type="caution">
    <text evidence="1">The sequence shown here is derived from an EMBL/GenBank/DDBJ whole genome shotgun (WGS) entry which is preliminary data.</text>
</comment>
<keyword evidence="2" id="KW-1185">Reference proteome</keyword>